<dbReference type="InterPro" id="IPR050863">
    <property type="entry name" value="CenT-Element_Derived"/>
</dbReference>
<sequence length="529" mass="61538">MSLKIENILFLISQKFPITLPSDPTVSREERKLAGHLINIIEQAVNDELDVEEDEIVINENSDGDWVPEKFNPYDDVILTSHLDLKFGTKIVSRQEAQKAIDFYRSTASGSKSFKILANRFRWIKTHHHLEKLRKFEKDKEDFKETRTNLLQLLSKRLFEIVKEKLDSGHHVHDCDIQVMARRLNRTEMKIEKFVASKHWITDWKKSHRIVSRKITKFVTRRCLKDKEAILKSAEDFVQKSRQEIANFLPSSVLNADQTGVQKELYGARALAFLGEKDVARLVQSKSSLTHSFTFLPTIYMDGSLGQKAYMVLSEPTGCFPPTRPIPDCPNLVVRAGKSHIMTKELMKDWLRTCVFVPSSPKKIYMLIDSWPSFRDHIAINECVPAGFDVTIRNIPAHTTSLIQPLDVYWNGPWKSLVKKFTAYVLNFHPEFLIAQRNNEIWMVSLLYHQISARLFKDFLQYSWRKAGYMDKIDVDFKTPANYCFGPIINEDCYINGCLEMPFIRCARCENYICFEHYIVTQKHLCPFL</sequence>
<evidence type="ECO:0000259" key="2">
    <source>
        <dbReference type="SMART" id="SM00674"/>
    </source>
</evidence>
<dbReference type="Proteomes" id="UP000230233">
    <property type="component" value="Unassembled WGS sequence"/>
</dbReference>
<gene>
    <name evidence="3" type="ORF">B9Z55_028937</name>
</gene>
<evidence type="ECO:0000313" key="3">
    <source>
        <dbReference type="EMBL" id="PIC11666.1"/>
    </source>
</evidence>
<reference evidence="4" key="1">
    <citation type="submission" date="2017-10" db="EMBL/GenBank/DDBJ databases">
        <title>Rapid genome shrinkage in a self-fertile nematode reveals novel sperm competition proteins.</title>
        <authorList>
            <person name="Yin D."/>
            <person name="Schwarz E.M."/>
            <person name="Thomas C.G."/>
            <person name="Felde R.L."/>
            <person name="Korf I.F."/>
            <person name="Cutter A.D."/>
            <person name="Schartner C.M."/>
            <person name="Ralston E.J."/>
            <person name="Meyer B.J."/>
            <person name="Haag E.S."/>
        </authorList>
    </citation>
    <scope>NUCLEOTIDE SEQUENCE [LARGE SCALE GENOMIC DNA]</scope>
    <source>
        <strain evidence="4">JU1422</strain>
    </source>
</reference>
<dbReference type="OrthoDB" id="5876883at2759"/>
<dbReference type="Pfam" id="PF03221">
    <property type="entry name" value="HTH_Tnp_Tc5"/>
    <property type="match status" value="1"/>
</dbReference>
<dbReference type="GO" id="GO:0003677">
    <property type="term" value="F:DNA binding"/>
    <property type="evidence" value="ECO:0007669"/>
    <property type="project" value="UniProtKB-KW"/>
</dbReference>
<dbReference type="InterPro" id="IPR006600">
    <property type="entry name" value="HTH_CenpB_DNA-bd_dom"/>
</dbReference>
<dbReference type="GO" id="GO:0005634">
    <property type="term" value="C:nucleus"/>
    <property type="evidence" value="ECO:0007669"/>
    <property type="project" value="TreeGrafter"/>
</dbReference>
<feature type="domain" description="HTH CENPB-type" evidence="2">
    <location>
        <begin position="148"/>
        <end position="214"/>
    </location>
</feature>
<evidence type="ECO:0000313" key="4">
    <source>
        <dbReference type="Proteomes" id="UP000230233"/>
    </source>
</evidence>
<keyword evidence="1" id="KW-0238">DNA-binding</keyword>
<accession>A0A2G5S9R2</accession>
<dbReference type="STRING" id="1611254.A0A2G5S9R2"/>
<dbReference type="Pfam" id="PF04236">
    <property type="entry name" value="Transp_Tc5_C"/>
    <property type="match status" value="1"/>
</dbReference>
<dbReference type="InterPro" id="IPR004875">
    <property type="entry name" value="DDE_SF_endonuclease_dom"/>
</dbReference>
<dbReference type="EMBL" id="PDUG01000057">
    <property type="protein sequence ID" value="PIC11666.1"/>
    <property type="molecule type" value="Genomic_DNA"/>
</dbReference>
<dbReference type="PANTHER" id="PTHR19303">
    <property type="entry name" value="TRANSPOSON"/>
    <property type="match status" value="1"/>
</dbReference>
<protein>
    <recommendedName>
        <fullName evidence="2">HTH CENPB-type domain-containing protein</fullName>
    </recommendedName>
</protein>
<organism evidence="3 4">
    <name type="scientific">Caenorhabditis nigoni</name>
    <dbReference type="NCBI Taxonomy" id="1611254"/>
    <lineage>
        <taxon>Eukaryota</taxon>
        <taxon>Metazoa</taxon>
        <taxon>Ecdysozoa</taxon>
        <taxon>Nematoda</taxon>
        <taxon>Chromadorea</taxon>
        <taxon>Rhabditida</taxon>
        <taxon>Rhabditina</taxon>
        <taxon>Rhabditomorpha</taxon>
        <taxon>Rhabditoidea</taxon>
        <taxon>Rhabditidae</taxon>
        <taxon>Peloderinae</taxon>
        <taxon>Caenorhabditis</taxon>
    </lineage>
</organism>
<dbReference type="InterPro" id="IPR007350">
    <property type="entry name" value="Transposase_Tc5_C"/>
</dbReference>
<dbReference type="Gene3D" id="1.10.10.60">
    <property type="entry name" value="Homeodomain-like"/>
    <property type="match status" value="1"/>
</dbReference>
<dbReference type="AlphaFoldDB" id="A0A2G5S9R2"/>
<evidence type="ECO:0000256" key="1">
    <source>
        <dbReference type="ARBA" id="ARBA00023125"/>
    </source>
</evidence>
<dbReference type="SMART" id="SM00674">
    <property type="entry name" value="CENPB"/>
    <property type="match status" value="1"/>
</dbReference>
<proteinExistence type="predicted"/>
<name>A0A2G5S9R2_9PELO</name>
<dbReference type="Pfam" id="PF03184">
    <property type="entry name" value="DDE_1"/>
    <property type="match status" value="1"/>
</dbReference>
<comment type="caution">
    <text evidence="3">The sequence shown here is derived from an EMBL/GenBank/DDBJ whole genome shotgun (WGS) entry which is preliminary data.</text>
</comment>
<keyword evidence="4" id="KW-1185">Reference proteome</keyword>